<evidence type="ECO:0000256" key="4">
    <source>
        <dbReference type="ARBA" id="ARBA00022989"/>
    </source>
</evidence>
<evidence type="ECO:0000256" key="2">
    <source>
        <dbReference type="ARBA" id="ARBA00022475"/>
    </source>
</evidence>
<gene>
    <name evidence="7" type="ORF">G3A56_25490</name>
</gene>
<protein>
    <submittedName>
        <fullName evidence="7">Branched-chain amino acid ABC transporter permease</fullName>
    </submittedName>
</protein>
<dbReference type="PANTHER" id="PTHR30482:SF10">
    <property type="entry name" value="HIGH-AFFINITY BRANCHED-CHAIN AMINO ACID TRANSPORT PROTEIN BRAE"/>
    <property type="match status" value="1"/>
</dbReference>
<evidence type="ECO:0000256" key="3">
    <source>
        <dbReference type="ARBA" id="ARBA00022692"/>
    </source>
</evidence>
<organism evidence="7 8">
    <name type="scientific">Rhizobium oryzihabitans</name>
    <dbReference type="NCBI Taxonomy" id="2267833"/>
    <lineage>
        <taxon>Bacteria</taxon>
        <taxon>Pseudomonadati</taxon>
        <taxon>Pseudomonadota</taxon>
        <taxon>Alphaproteobacteria</taxon>
        <taxon>Hyphomicrobiales</taxon>
        <taxon>Rhizobiaceae</taxon>
        <taxon>Rhizobium/Agrobacterium group</taxon>
        <taxon>Rhizobium</taxon>
    </lineage>
</organism>
<evidence type="ECO:0000256" key="5">
    <source>
        <dbReference type="ARBA" id="ARBA00023136"/>
    </source>
</evidence>
<evidence type="ECO:0000313" key="7">
    <source>
        <dbReference type="EMBL" id="QIB41239.1"/>
    </source>
</evidence>
<keyword evidence="2" id="KW-1003">Cell membrane</keyword>
<keyword evidence="7" id="KW-0614">Plasmid</keyword>
<dbReference type="InterPro" id="IPR001851">
    <property type="entry name" value="ABC_transp_permease"/>
</dbReference>
<dbReference type="GO" id="GO:0005886">
    <property type="term" value="C:plasma membrane"/>
    <property type="evidence" value="ECO:0007669"/>
    <property type="project" value="UniProtKB-SubCell"/>
</dbReference>
<feature type="transmembrane region" description="Helical" evidence="6">
    <location>
        <begin position="80"/>
        <end position="101"/>
    </location>
</feature>
<dbReference type="InterPro" id="IPR043428">
    <property type="entry name" value="LivM-like"/>
</dbReference>
<dbReference type="EMBL" id="CP048636">
    <property type="protein sequence ID" value="QIB41239.1"/>
    <property type="molecule type" value="Genomic_DNA"/>
</dbReference>
<keyword evidence="5 6" id="KW-0472">Membrane</keyword>
<evidence type="ECO:0000313" key="8">
    <source>
        <dbReference type="Proteomes" id="UP000464865"/>
    </source>
</evidence>
<comment type="subcellular location">
    <subcellularLocation>
        <location evidence="1">Cell membrane</location>
        <topology evidence="1">Multi-pass membrane protein</topology>
    </subcellularLocation>
</comment>
<dbReference type="Pfam" id="PF02653">
    <property type="entry name" value="BPD_transp_2"/>
    <property type="match status" value="1"/>
</dbReference>
<evidence type="ECO:0000256" key="6">
    <source>
        <dbReference type="SAM" id="Phobius"/>
    </source>
</evidence>
<dbReference type="RefSeq" id="WP_164056889.1">
    <property type="nucleotide sequence ID" value="NZ_CP048636.1"/>
</dbReference>
<dbReference type="PANTHER" id="PTHR30482">
    <property type="entry name" value="HIGH-AFFINITY BRANCHED-CHAIN AMINO ACID TRANSPORT SYSTEM PERMEASE"/>
    <property type="match status" value="1"/>
</dbReference>
<dbReference type="Proteomes" id="UP000464865">
    <property type="component" value="Plasmid p4"/>
</dbReference>
<dbReference type="GO" id="GO:0015658">
    <property type="term" value="F:branched-chain amino acid transmembrane transporter activity"/>
    <property type="evidence" value="ECO:0007669"/>
    <property type="project" value="InterPro"/>
</dbReference>
<feature type="transmembrane region" description="Helical" evidence="6">
    <location>
        <begin position="181"/>
        <end position="198"/>
    </location>
</feature>
<dbReference type="AlphaFoldDB" id="A0A7L5BQL0"/>
<dbReference type="KEGG" id="roy:G3A56_25490"/>
<keyword evidence="3 6" id="KW-0812">Transmembrane</keyword>
<keyword evidence="4 6" id="KW-1133">Transmembrane helix</keyword>
<reference evidence="7 8" key="1">
    <citation type="submission" date="2020-02" db="EMBL/GenBank/DDBJ databases">
        <title>Plant-Promoting Endophytic Bacterium Rhizobium oryzihabitans sp. nov., Isolated from the Root of Rice.</title>
        <authorList>
            <person name="zhao J."/>
            <person name="Zhang G."/>
        </authorList>
    </citation>
    <scope>NUCLEOTIDE SEQUENCE [LARGE SCALE GENOMIC DNA]</scope>
    <source>
        <strain evidence="7 8">M15</strain>
        <plasmid evidence="7 8">p4</plasmid>
    </source>
</reference>
<evidence type="ECO:0000256" key="1">
    <source>
        <dbReference type="ARBA" id="ARBA00004651"/>
    </source>
</evidence>
<accession>A0A7L5BQL0</accession>
<keyword evidence="8" id="KW-1185">Reference proteome</keyword>
<feature type="transmembrane region" description="Helical" evidence="6">
    <location>
        <begin position="20"/>
        <end position="40"/>
    </location>
</feature>
<geneLocation type="plasmid" evidence="7 8">
    <name>p4</name>
</geneLocation>
<feature type="transmembrane region" description="Helical" evidence="6">
    <location>
        <begin position="132"/>
        <end position="149"/>
    </location>
</feature>
<dbReference type="CDD" id="cd06581">
    <property type="entry name" value="TM_PBP1_LivM_like"/>
    <property type="match status" value="1"/>
</dbReference>
<sequence>MRLHDLPDVIQATQLDVFSASLLAGGAGALAALVAGIPLLRLTGISASIGTFAVLIVTISIAGNWDGLTGGRGSLIGLPVYVTPLVACAWSIVALIIAWAFTRSRLGLMIRASRGDEIAARASGVNVYRQRLIALVVSGFVMGVGGSLYGHFLGILSANAFFLDLTFITLAMLVVGGMESLSGAVIGTLLVSLLLEILRRFEGGFSIAGVSVGEMPGLAEVGLAVIMLCVLIARPSGIMRGRDLMFRRPRAGADTPLTTAIPAERNA</sequence>
<feature type="transmembrane region" description="Helical" evidence="6">
    <location>
        <begin position="218"/>
        <end position="238"/>
    </location>
</feature>
<name>A0A7L5BQL0_9HYPH</name>
<feature type="transmembrane region" description="Helical" evidence="6">
    <location>
        <begin position="47"/>
        <end position="65"/>
    </location>
</feature>
<proteinExistence type="predicted"/>